<feature type="domain" description="Cation efflux protein transmembrane" evidence="8">
    <location>
        <begin position="31"/>
        <end position="222"/>
    </location>
</feature>
<comment type="similarity">
    <text evidence="2">Belongs to the cation diffusion facilitator (CDF) transporter (TC 2.A.4) family.</text>
</comment>
<keyword evidence="5 7" id="KW-1133">Transmembrane helix</keyword>
<dbReference type="PANTHER" id="PTHR43840">
    <property type="entry name" value="MITOCHONDRIAL METAL TRANSPORTER 1-RELATED"/>
    <property type="match status" value="1"/>
</dbReference>
<comment type="subcellular location">
    <subcellularLocation>
        <location evidence="1">Membrane</location>
        <topology evidence="1">Multi-pass membrane protein</topology>
    </subcellularLocation>
</comment>
<dbReference type="SUPFAM" id="SSF161111">
    <property type="entry name" value="Cation efflux protein transmembrane domain-like"/>
    <property type="match status" value="1"/>
</dbReference>
<keyword evidence="11" id="KW-1185">Reference proteome</keyword>
<feature type="transmembrane region" description="Helical" evidence="7">
    <location>
        <begin position="30"/>
        <end position="50"/>
    </location>
</feature>
<sequence length="311" mass="34420">MSSMIVFDVDSEVEKIENLYEDIKQGEKGAWLSIIAYICLSALKLTIGYITNSEALSADGLNNATDIIASIAVLVGLKISRKPPDKDHRYGHYRAETVAALIASFIMFAVGIQVLFQAFIKFRSPSIESPDMVAAWTAVFCAIVMYVVYVYNVRLARKINSNAMMAAAQDNRSDAFVSIGAFIGIVGSQFGLPWLDTLTALLVGVIICKTAWDIFRDSTHALTDGFDDAELQTIKQTIRDVPGVEKVIDIKARIHGNNKLVDVTIGVDHELNVSESHDITEHIENRIHELHNISYVHIHIEPIEVSSSQEK</sequence>
<keyword evidence="4 7" id="KW-0812">Transmembrane</keyword>
<dbReference type="InterPro" id="IPR002524">
    <property type="entry name" value="Cation_efflux"/>
</dbReference>
<organism evidence="10 11">
    <name type="scientific">Paenibacillus allorhizoplanae</name>
    <dbReference type="NCBI Taxonomy" id="2905648"/>
    <lineage>
        <taxon>Bacteria</taxon>
        <taxon>Bacillati</taxon>
        <taxon>Bacillota</taxon>
        <taxon>Bacilli</taxon>
        <taxon>Bacillales</taxon>
        <taxon>Paenibacillaceae</taxon>
        <taxon>Paenibacillus</taxon>
    </lineage>
</organism>
<dbReference type="InterPro" id="IPR036837">
    <property type="entry name" value="Cation_efflux_CTD_sf"/>
</dbReference>
<gene>
    <name evidence="10" type="primary">mneS</name>
    <name evidence="10" type="ORF">PAECIP111891_05402</name>
</gene>
<feature type="domain" description="Cation efflux protein cytoplasmic" evidence="9">
    <location>
        <begin position="227"/>
        <end position="302"/>
    </location>
</feature>
<evidence type="ECO:0000256" key="7">
    <source>
        <dbReference type="SAM" id="Phobius"/>
    </source>
</evidence>
<proteinExistence type="inferred from homology"/>
<keyword evidence="6 7" id="KW-0472">Membrane</keyword>
<dbReference type="Gene3D" id="1.20.1510.10">
    <property type="entry name" value="Cation efflux protein transmembrane domain"/>
    <property type="match status" value="1"/>
</dbReference>
<dbReference type="Proteomes" id="UP000838821">
    <property type="component" value="Unassembled WGS sequence"/>
</dbReference>
<feature type="transmembrane region" description="Helical" evidence="7">
    <location>
        <begin position="132"/>
        <end position="152"/>
    </location>
</feature>
<evidence type="ECO:0000256" key="3">
    <source>
        <dbReference type="ARBA" id="ARBA00022448"/>
    </source>
</evidence>
<reference evidence="10" key="1">
    <citation type="submission" date="2022-01" db="EMBL/GenBank/DDBJ databases">
        <authorList>
            <person name="Criscuolo A."/>
        </authorList>
    </citation>
    <scope>NUCLEOTIDE SEQUENCE</scope>
    <source>
        <strain evidence="10">CIP111891</strain>
    </source>
</reference>
<dbReference type="SUPFAM" id="SSF160240">
    <property type="entry name" value="Cation efflux protein cytoplasmic domain-like"/>
    <property type="match status" value="1"/>
</dbReference>
<dbReference type="Pfam" id="PF01545">
    <property type="entry name" value="Cation_efflux"/>
    <property type="match status" value="1"/>
</dbReference>
<dbReference type="PANTHER" id="PTHR43840:SF50">
    <property type="entry name" value="MANGANESE EFFLUX SYSTEM PROTEIN MNES"/>
    <property type="match status" value="1"/>
</dbReference>
<protein>
    <submittedName>
        <fullName evidence="10">Manganese efflux system protein MneS</fullName>
    </submittedName>
</protein>
<feature type="transmembrane region" description="Helical" evidence="7">
    <location>
        <begin position="56"/>
        <end position="77"/>
    </location>
</feature>
<dbReference type="InterPro" id="IPR027469">
    <property type="entry name" value="Cation_efflux_TMD_sf"/>
</dbReference>
<evidence type="ECO:0000259" key="9">
    <source>
        <dbReference type="Pfam" id="PF16916"/>
    </source>
</evidence>
<evidence type="ECO:0000256" key="4">
    <source>
        <dbReference type="ARBA" id="ARBA00022692"/>
    </source>
</evidence>
<evidence type="ECO:0000313" key="10">
    <source>
        <dbReference type="EMBL" id="CAH1222876.1"/>
    </source>
</evidence>
<feature type="transmembrane region" description="Helical" evidence="7">
    <location>
        <begin position="173"/>
        <end position="192"/>
    </location>
</feature>
<comment type="caution">
    <text evidence="10">The sequence shown here is derived from an EMBL/GenBank/DDBJ whole genome shotgun (WGS) entry which is preliminary data.</text>
</comment>
<accession>A0ABM9CS46</accession>
<evidence type="ECO:0000256" key="6">
    <source>
        <dbReference type="ARBA" id="ARBA00023136"/>
    </source>
</evidence>
<keyword evidence="3" id="KW-0813">Transport</keyword>
<dbReference type="InterPro" id="IPR058533">
    <property type="entry name" value="Cation_efflux_TM"/>
</dbReference>
<evidence type="ECO:0000256" key="5">
    <source>
        <dbReference type="ARBA" id="ARBA00022989"/>
    </source>
</evidence>
<dbReference type="NCBIfam" id="TIGR01297">
    <property type="entry name" value="CDF"/>
    <property type="match status" value="1"/>
</dbReference>
<dbReference type="InterPro" id="IPR027470">
    <property type="entry name" value="Cation_efflux_CTD"/>
</dbReference>
<feature type="transmembrane region" description="Helical" evidence="7">
    <location>
        <begin position="98"/>
        <end position="120"/>
    </location>
</feature>
<dbReference type="InterPro" id="IPR050291">
    <property type="entry name" value="CDF_Transporter"/>
</dbReference>
<evidence type="ECO:0000313" key="11">
    <source>
        <dbReference type="Proteomes" id="UP000838821"/>
    </source>
</evidence>
<dbReference type="Pfam" id="PF16916">
    <property type="entry name" value="ZT_dimer"/>
    <property type="match status" value="1"/>
</dbReference>
<dbReference type="Gene3D" id="3.30.70.1350">
    <property type="entry name" value="Cation efflux protein, cytoplasmic domain"/>
    <property type="match status" value="1"/>
</dbReference>
<name>A0ABM9CS46_9BACL</name>
<evidence type="ECO:0000256" key="2">
    <source>
        <dbReference type="ARBA" id="ARBA00008114"/>
    </source>
</evidence>
<evidence type="ECO:0000256" key="1">
    <source>
        <dbReference type="ARBA" id="ARBA00004141"/>
    </source>
</evidence>
<dbReference type="EMBL" id="CAKMMW010000022">
    <property type="protein sequence ID" value="CAH1222876.1"/>
    <property type="molecule type" value="Genomic_DNA"/>
</dbReference>
<evidence type="ECO:0000259" key="8">
    <source>
        <dbReference type="Pfam" id="PF01545"/>
    </source>
</evidence>